<dbReference type="AlphaFoldDB" id="A0A7G1IDA9"/>
<gene>
    <name evidence="2" type="ORF">NIIDMKKI_39860</name>
</gene>
<organism evidence="2 3">
    <name type="scientific">Mycobacterium kansasii</name>
    <dbReference type="NCBI Taxonomy" id="1768"/>
    <lineage>
        <taxon>Bacteria</taxon>
        <taxon>Bacillati</taxon>
        <taxon>Actinomycetota</taxon>
        <taxon>Actinomycetes</taxon>
        <taxon>Mycobacteriales</taxon>
        <taxon>Mycobacteriaceae</taxon>
        <taxon>Mycobacterium</taxon>
    </lineage>
</organism>
<feature type="domain" description="Fumarate reductase/succinate dehydrogenase flavoprotein-like C-terminal" evidence="1">
    <location>
        <begin position="13"/>
        <end position="90"/>
    </location>
</feature>
<sequence>MPEPILHTAPERAELQRAMSREASVVRTADGLRRLSGSLAGPVRRVAGRRDFEDLSLAVAARVVAAAALARTESRGCHHRAEYPDATPEQARSIVVQLADDHHTVGVPALAAVG</sequence>
<dbReference type="Gene3D" id="1.20.58.100">
    <property type="entry name" value="Fumarate reductase/succinate dehydrogenase flavoprotein-like, C-terminal domain"/>
    <property type="match status" value="1"/>
</dbReference>
<keyword evidence="3" id="KW-1185">Reference proteome</keyword>
<dbReference type="InterPro" id="IPR037099">
    <property type="entry name" value="Fum_R/Succ_DH_flav-like_C_sf"/>
</dbReference>
<reference evidence="2 3" key="1">
    <citation type="submission" date="2020-07" db="EMBL/GenBank/DDBJ databases">
        <title>Mycobacterium kansasii (former subtype) with zoonotic potential isolated from diseased indoor pet cat, Japan.</title>
        <authorList>
            <person name="Fukano H."/>
            <person name="Terazono T."/>
            <person name="Hoshino Y."/>
        </authorList>
    </citation>
    <scope>NUCLEOTIDE SEQUENCE [LARGE SCALE GENOMIC DNA]</scope>
    <source>
        <strain evidence="2 3">Kuro-I</strain>
    </source>
</reference>
<dbReference type="EMBL" id="AP023343">
    <property type="protein sequence ID" value="BCI88780.1"/>
    <property type="molecule type" value="Genomic_DNA"/>
</dbReference>
<dbReference type="Pfam" id="PF02910">
    <property type="entry name" value="Succ_DH_flav_C"/>
    <property type="match status" value="1"/>
</dbReference>
<accession>A0A7G1IDA9</accession>
<dbReference type="InterPro" id="IPR015939">
    <property type="entry name" value="Fum_Rdtase/Succ_DH_flav-like_C"/>
</dbReference>
<dbReference type="GO" id="GO:0016491">
    <property type="term" value="F:oxidoreductase activity"/>
    <property type="evidence" value="ECO:0007669"/>
    <property type="project" value="InterPro"/>
</dbReference>
<evidence type="ECO:0000259" key="1">
    <source>
        <dbReference type="Pfam" id="PF02910"/>
    </source>
</evidence>
<proteinExistence type="predicted"/>
<dbReference type="SUPFAM" id="SSF46977">
    <property type="entry name" value="Succinate dehydrogenase/fumarate reductase flavoprotein C-terminal domain"/>
    <property type="match status" value="1"/>
</dbReference>
<protein>
    <recommendedName>
        <fullName evidence="1">Fumarate reductase/succinate dehydrogenase flavoprotein-like C-terminal domain-containing protein</fullName>
    </recommendedName>
</protein>
<evidence type="ECO:0000313" key="3">
    <source>
        <dbReference type="Proteomes" id="UP000516380"/>
    </source>
</evidence>
<dbReference type="Proteomes" id="UP000516380">
    <property type="component" value="Chromosome"/>
</dbReference>
<name>A0A7G1IDA9_MYCKA</name>
<evidence type="ECO:0000313" key="2">
    <source>
        <dbReference type="EMBL" id="BCI88780.1"/>
    </source>
</evidence>